<dbReference type="EMBL" id="CAJHNH020001557">
    <property type="protein sequence ID" value="CAG5123574.1"/>
    <property type="molecule type" value="Genomic_DNA"/>
</dbReference>
<dbReference type="Proteomes" id="UP000678393">
    <property type="component" value="Unassembled WGS sequence"/>
</dbReference>
<dbReference type="Pfam" id="PF00067">
    <property type="entry name" value="p450"/>
    <property type="match status" value="1"/>
</dbReference>
<keyword evidence="6" id="KW-0492">Microsome</keyword>
<keyword evidence="8 10" id="KW-0408">Iron</keyword>
<feature type="binding site" description="axial binding residue" evidence="10">
    <location>
        <position position="441"/>
    </location>
    <ligand>
        <name>heme</name>
        <dbReference type="ChEBI" id="CHEBI:30413"/>
    </ligand>
    <ligandPart>
        <name>Fe</name>
        <dbReference type="ChEBI" id="CHEBI:18248"/>
    </ligandPart>
</feature>
<proteinExistence type="inferred from homology"/>
<keyword evidence="5 10" id="KW-0479">Metal-binding</keyword>
<dbReference type="PRINTS" id="PR00385">
    <property type="entry name" value="P450"/>
</dbReference>
<dbReference type="Gene3D" id="1.10.630.10">
    <property type="entry name" value="Cytochrome P450"/>
    <property type="match status" value="1"/>
</dbReference>
<comment type="similarity">
    <text evidence="3 11">Belongs to the cytochrome P450 family.</text>
</comment>
<evidence type="ECO:0000313" key="12">
    <source>
        <dbReference type="EMBL" id="CAG5123574.1"/>
    </source>
</evidence>
<protein>
    <recommendedName>
        <fullName evidence="14">Cytochrome P450</fullName>
    </recommendedName>
</protein>
<dbReference type="FunFam" id="1.10.630.10:FF:000042">
    <property type="entry name" value="Cytochrome P450"/>
    <property type="match status" value="1"/>
</dbReference>
<keyword evidence="11" id="KW-0503">Monooxygenase</keyword>
<dbReference type="PANTHER" id="PTHR24302">
    <property type="entry name" value="CYTOCHROME P450 FAMILY 3"/>
    <property type="match status" value="1"/>
</dbReference>
<keyword evidence="4 10" id="KW-0349">Heme</keyword>
<sequence>MMWLILVLVVVVPLLLLFAFNRYMSPNMDTFSKMNIDSPPASGFLGHFGQTFKRGLFLNQLEMYNRYKDKKVYGIYNLGKPILMVRDLDIVKDIMVKHFNSFVDRRVVFEFDPPFKENMLMLKGEHWKHVRSMVSPAFSSGRIKRMSRHVERISQRLVNVLRGKQERNEDIELKNTISHFTLDVIASTAVGLETNTLEDPDNIFANHALNCTVRLSSVYVLLAFMAPRLCNVLRKVGVTLISKKSLQFFADTVDAAMENRKEEGQAGKVNDFVDLLINAEREPGQTDKALTRSEIHGQALVFILGGYDTVATVLSFTLFLLANHPDCCQKLQKELDEKLGNESPNYDNVQSLTYMDMCINESMRMFPPGFLIDRVCTEDTVIQGIPIPKDMVVTTPAYAIHHDPDIWPEPNKFQPERFSPENKESRHPYAFMPFGNGPRNCIGMRLAMVELRVALAYVLKSLTPVTCEKTVYPVTLKKFQLTAEKGLWVKFNARK</sequence>
<dbReference type="PANTHER" id="PTHR24302:SF15">
    <property type="entry name" value="FATTY-ACID PEROXYGENASE"/>
    <property type="match status" value="1"/>
</dbReference>
<dbReference type="GO" id="GO:0020037">
    <property type="term" value="F:heme binding"/>
    <property type="evidence" value="ECO:0007669"/>
    <property type="project" value="InterPro"/>
</dbReference>
<dbReference type="CDD" id="cd11055">
    <property type="entry name" value="CYP3A-like"/>
    <property type="match status" value="1"/>
</dbReference>
<dbReference type="GO" id="GO:0016705">
    <property type="term" value="F:oxidoreductase activity, acting on paired donors, with incorporation or reduction of molecular oxygen"/>
    <property type="evidence" value="ECO:0007669"/>
    <property type="project" value="InterPro"/>
</dbReference>
<evidence type="ECO:0000256" key="9">
    <source>
        <dbReference type="ARBA" id="ARBA00043906"/>
    </source>
</evidence>
<dbReference type="InterPro" id="IPR050705">
    <property type="entry name" value="Cytochrome_P450_3A"/>
</dbReference>
<keyword evidence="6" id="KW-0256">Endoplasmic reticulum</keyword>
<gene>
    <name evidence="12" type="ORF">CUNI_LOCUS9132</name>
</gene>
<evidence type="ECO:0008006" key="14">
    <source>
        <dbReference type="Google" id="ProtNLM"/>
    </source>
</evidence>
<evidence type="ECO:0000256" key="6">
    <source>
        <dbReference type="ARBA" id="ARBA00022848"/>
    </source>
</evidence>
<evidence type="ECO:0000256" key="11">
    <source>
        <dbReference type="RuleBase" id="RU000461"/>
    </source>
</evidence>
<evidence type="ECO:0000256" key="10">
    <source>
        <dbReference type="PIRSR" id="PIRSR602403-1"/>
    </source>
</evidence>
<reference evidence="12" key="1">
    <citation type="submission" date="2021-04" db="EMBL/GenBank/DDBJ databases">
        <authorList>
            <consortium name="Molecular Ecology Group"/>
        </authorList>
    </citation>
    <scope>NUCLEOTIDE SEQUENCE</scope>
</reference>
<name>A0A8S3Z2F2_9EUPU</name>
<evidence type="ECO:0000256" key="1">
    <source>
        <dbReference type="ARBA" id="ARBA00004174"/>
    </source>
</evidence>
<dbReference type="InterPro" id="IPR017972">
    <property type="entry name" value="Cyt_P450_CS"/>
</dbReference>
<evidence type="ECO:0000256" key="3">
    <source>
        <dbReference type="ARBA" id="ARBA00010617"/>
    </source>
</evidence>
<evidence type="ECO:0000313" key="13">
    <source>
        <dbReference type="Proteomes" id="UP000678393"/>
    </source>
</evidence>
<evidence type="ECO:0000256" key="5">
    <source>
        <dbReference type="ARBA" id="ARBA00022723"/>
    </source>
</evidence>
<comment type="subcellular location">
    <subcellularLocation>
        <location evidence="2">Endoplasmic reticulum membrane</location>
        <topology evidence="2">Peripheral membrane protein</topology>
    </subcellularLocation>
    <subcellularLocation>
        <location evidence="1">Microsome membrane</location>
        <topology evidence="1">Peripheral membrane protein</topology>
    </subcellularLocation>
</comment>
<evidence type="ECO:0000256" key="7">
    <source>
        <dbReference type="ARBA" id="ARBA00023002"/>
    </source>
</evidence>
<comment type="cofactor">
    <cofactor evidence="10">
        <name>heme</name>
        <dbReference type="ChEBI" id="CHEBI:30413"/>
    </cofactor>
</comment>
<comment type="function">
    <text evidence="9">Cytochromes P450 are a group of heme-thiolate monooxygenases. They oxidize a variety of structurally unrelated compounds, including steroids, fatty acids, and xenobiotics.</text>
</comment>
<dbReference type="InterPro" id="IPR002403">
    <property type="entry name" value="Cyt_P450_E_grp-IV"/>
</dbReference>
<dbReference type="SUPFAM" id="SSF48264">
    <property type="entry name" value="Cytochrome P450"/>
    <property type="match status" value="1"/>
</dbReference>
<organism evidence="12 13">
    <name type="scientific">Candidula unifasciata</name>
    <dbReference type="NCBI Taxonomy" id="100452"/>
    <lineage>
        <taxon>Eukaryota</taxon>
        <taxon>Metazoa</taxon>
        <taxon>Spiralia</taxon>
        <taxon>Lophotrochozoa</taxon>
        <taxon>Mollusca</taxon>
        <taxon>Gastropoda</taxon>
        <taxon>Heterobranchia</taxon>
        <taxon>Euthyneura</taxon>
        <taxon>Panpulmonata</taxon>
        <taxon>Eupulmonata</taxon>
        <taxon>Stylommatophora</taxon>
        <taxon>Helicina</taxon>
        <taxon>Helicoidea</taxon>
        <taxon>Geomitridae</taxon>
        <taxon>Candidula</taxon>
    </lineage>
</organism>
<dbReference type="PRINTS" id="PR00465">
    <property type="entry name" value="EP450IV"/>
</dbReference>
<dbReference type="GO" id="GO:0008395">
    <property type="term" value="F:steroid hydroxylase activity"/>
    <property type="evidence" value="ECO:0007669"/>
    <property type="project" value="TreeGrafter"/>
</dbReference>
<keyword evidence="7 11" id="KW-0560">Oxidoreductase</keyword>
<evidence type="ECO:0000256" key="8">
    <source>
        <dbReference type="ARBA" id="ARBA00023004"/>
    </source>
</evidence>
<dbReference type="PROSITE" id="PS00086">
    <property type="entry name" value="CYTOCHROME_P450"/>
    <property type="match status" value="1"/>
</dbReference>
<dbReference type="OrthoDB" id="2789670at2759"/>
<evidence type="ECO:0000256" key="4">
    <source>
        <dbReference type="ARBA" id="ARBA00022617"/>
    </source>
</evidence>
<dbReference type="GO" id="GO:0005789">
    <property type="term" value="C:endoplasmic reticulum membrane"/>
    <property type="evidence" value="ECO:0007669"/>
    <property type="project" value="UniProtKB-SubCell"/>
</dbReference>
<dbReference type="InterPro" id="IPR001128">
    <property type="entry name" value="Cyt_P450"/>
</dbReference>
<accession>A0A8S3Z2F2</accession>
<keyword evidence="13" id="KW-1185">Reference proteome</keyword>
<comment type="caution">
    <text evidence="12">The sequence shown here is derived from an EMBL/GenBank/DDBJ whole genome shotgun (WGS) entry which is preliminary data.</text>
</comment>
<evidence type="ECO:0000256" key="2">
    <source>
        <dbReference type="ARBA" id="ARBA00004406"/>
    </source>
</evidence>
<dbReference type="InterPro" id="IPR036396">
    <property type="entry name" value="Cyt_P450_sf"/>
</dbReference>
<dbReference type="AlphaFoldDB" id="A0A8S3Z2F2"/>
<dbReference type="GO" id="GO:0005506">
    <property type="term" value="F:iron ion binding"/>
    <property type="evidence" value="ECO:0007669"/>
    <property type="project" value="InterPro"/>
</dbReference>